<gene>
    <name evidence="1" type="ORF">B0I18_11663</name>
</gene>
<evidence type="ECO:0008006" key="3">
    <source>
        <dbReference type="Google" id="ProtNLM"/>
    </source>
</evidence>
<evidence type="ECO:0000313" key="1">
    <source>
        <dbReference type="EMBL" id="PSK88032.1"/>
    </source>
</evidence>
<evidence type="ECO:0000313" key="2">
    <source>
        <dbReference type="Proteomes" id="UP000240572"/>
    </source>
</evidence>
<accession>A0A2P8CSV9</accession>
<dbReference type="AlphaFoldDB" id="A0A2P8CSV9"/>
<protein>
    <recommendedName>
        <fullName evidence="3">Lipoprotein</fullName>
    </recommendedName>
</protein>
<reference evidence="1 2" key="1">
    <citation type="submission" date="2018-03" db="EMBL/GenBank/DDBJ databases">
        <title>Genomic Encyclopedia of Type Strains, Phase III (KMG-III): the genomes of soil and plant-associated and newly described type strains.</title>
        <authorList>
            <person name="Whitman W."/>
        </authorList>
    </citation>
    <scope>NUCLEOTIDE SEQUENCE [LARGE SCALE GENOMIC DNA]</scope>
    <source>
        <strain evidence="1 2">CGMCC 1.12700</strain>
    </source>
</reference>
<organism evidence="1 2">
    <name type="scientific">Taibaiella chishuiensis</name>
    <dbReference type="NCBI Taxonomy" id="1434707"/>
    <lineage>
        <taxon>Bacteria</taxon>
        <taxon>Pseudomonadati</taxon>
        <taxon>Bacteroidota</taxon>
        <taxon>Chitinophagia</taxon>
        <taxon>Chitinophagales</taxon>
        <taxon>Chitinophagaceae</taxon>
        <taxon>Taibaiella</taxon>
    </lineage>
</organism>
<sequence>MLNVKGSFIVFVAALSLASCQPTKDDYRKDFVKGCVNRYAKDSSVASVPGRKLVEEYCNCVGDNLNAQMDASQWRTFNKSDDTSMSKYQSYIRPCREDFERKKVLLPRE</sequence>
<dbReference type="PROSITE" id="PS51257">
    <property type="entry name" value="PROKAR_LIPOPROTEIN"/>
    <property type="match status" value="1"/>
</dbReference>
<proteinExistence type="predicted"/>
<dbReference type="EMBL" id="PYGD01000016">
    <property type="protein sequence ID" value="PSK88032.1"/>
    <property type="molecule type" value="Genomic_DNA"/>
</dbReference>
<keyword evidence="2" id="KW-1185">Reference proteome</keyword>
<dbReference type="OrthoDB" id="671271at2"/>
<comment type="caution">
    <text evidence="1">The sequence shown here is derived from an EMBL/GenBank/DDBJ whole genome shotgun (WGS) entry which is preliminary data.</text>
</comment>
<dbReference type="Proteomes" id="UP000240572">
    <property type="component" value="Unassembled WGS sequence"/>
</dbReference>
<dbReference type="RefSeq" id="WP_106525402.1">
    <property type="nucleotide sequence ID" value="NZ_PYGD01000016.1"/>
</dbReference>
<name>A0A2P8CSV9_9BACT</name>